<sequence>MEIAYDRLNSHELTGTTQTDYLVALDAHFMLIEDDTTIYDEPGFPVVELARSMVLWLRNPDNRDFIFDSMSYEEVGSVIIRQDALGWTFTSVFAPDAVTAPIDRNEVERCCRSFVSRVEADLWELGVDPDKVFRQ</sequence>
<dbReference type="OrthoDB" id="3695765at2"/>
<accession>K6W8N9</accession>
<protein>
    <recommendedName>
        <fullName evidence="1">DUF7878 domain-containing protein</fullName>
    </recommendedName>
</protein>
<feature type="domain" description="DUF7878" evidence="1">
    <location>
        <begin position="3"/>
        <end position="122"/>
    </location>
</feature>
<dbReference type="RefSeq" id="WP_006502942.1">
    <property type="nucleotide sequence ID" value="NZ_BAGZ01000008.1"/>
</dbReference>
<dbReference type="InterPro" id="IPR057200">
    <property type="entry name" value="DUF7878"/>
</dbReference>
<dbReference type="AlphaFoldDB" id="K6W8N9"/>
<dbReference type="Proteomes" id="UP000008495">
    <property type="component" value="Unassembled WGS sequence"/>
</dbReference>
<gene>
    <name evidence="2" type="ORF">AUCHE_08_04320</name>
</gene>
<reference evidence="2 3" key="1">
    <citation type="submission" date="2012-08" db="EMBL/GenBank/DDBJ databases">
        <title>Whole genome shotgun sequence of Austwickia chelonae NBRC 105200.</title>
        <authorList>
            <person name="Yoshida I."/>
            <person name="Hosoyama A."/>
            <person name="Tsuchikane K."/>
            <person name="Katsumata H."/>
            <person name="Ando Y."/>
            <person name="Ohji S."/>
            <person name="Hamada M."/>
            <person name="Tamura T."/>
            <person name="Yamazoe A."/>
            <person name="Yamazaki S."/>
            <person name="Fujita N."/>
        </authorList>
    </citation>
    <scope>NUCLEOTIDE SEQUENCE [LARGE SCALE GENOMIC DNA]</scope>
    <source>
        <strain evidence="2 3">NBRC 105200</strain>
    </source>
</reference>
<dbReference type="eggNOG" id="ENOG5033KU5">
    <property type="taxonomic scope" value="Bacteria"/>
</dbReference>
<evidence type="ECO:0000313" key="2">
    <source>
        <dbReference type="EMBL" id="GAB78187.1"/>
    </source>
</evidence>
<organism evidence="2 3">
    <name type="scientific">Austwickia chelonae NBRC 105200</name>
    <dbReference type="NCBI Taxonomy" id="1184607"/>
    <lineage>
        <taxon>Bacteria</taxon>
        <taxon>Bacillati</taxon>
        <taxon>Actinomycetota</taxon>
        <taxon>Actinomycetes</taxon>
        <taxon>Micrococcales</taxon>
        <taxon>Dermatophilaceae</taxon>
        <taxon>Austwickia</taxon>
    </lineage>
</organism>
<dbReference type="EMBL" id="BAGZ01000008">
    <property type="protein sequence ID" value="GAB78187.1"/>
    <property type="molecule type" value="Genomic_DNA"/>
</dbReference>
<comment type="caution">
    <text evidence="2">The sequence shown here is derived from an EMBL/GenBank/DDBJ whole genome shotgun (WGS) entry which is preliminary data.</text>
</comment>
<dbReference type="Pfam" id="PF25297">
    <property type="entry name" value="DUF7878"/>
    <property type="match status" value="1"/>
</dbReference>
<keyword evidence="3" id="KW-1185">Reference proteome</keyword>
<name>K6W8N9_9MICO</name>
<evidence type="ECO:0000313" key="3">
    <source>
        <dbReference type="Proteomes" id="UP000008495"/>
    </source>
</evidence>
<evidence type="ECO:0000259" key="1">
    <source>
        <dbReference type="Pfam" id="PF25297"/>
    </source>
</evidence>
<proteinExistence type="predicted"/>